<dbReference type="GO" id="GO:0006935">
    <property type="term" value="P:chemotaxis"/>
    <property type="evidence" value="ECO:0007669"/>
    <property type="project" value="InterPro"/>
</dbReference>
<dbReference type="CDD" id="cd00088">
    <property type="entry name" value="HPT"/>
    <property type="match status" value="1"/>
</dbReference>
<dbReference type="Gene3D" id="2.30.30.40">
    <property type="entry name" value="SH3 Domains"/>
    <property type="match status" value="1"/>
</dbReference>
<dbReference type="SUPFAM" id="SSF50341">
    <property type="entry name" value="CheW-like"/>
    <property type="match status" value="1"/>
</dbReference>
<dbReference type="Gene3D" id="3.40.50.2300">
    <property type="match status" value="1"/>
</dbReference>
<evidence type="ECO:0000256" key="1">
    <source>
        <dbReference type="ARBA" id="ARBA00000085"/>
    </source>
</evidence>
<protein>
    <recommendedName>
        <fullName evidence="3">Chemotaxis protein CheA</fullName>
        <ecNumber evidence="2">2.7.13.3</ecNumber>
    </recommendedName>
</protein>
<dbReference type="Proteomes" id="UP000054925">
    <property type="component" value="Unassembled WGS sequence"/>
</dbReference>
<dbReference type="Pfam" id="PF00072">
    <property type="entry name" value="Response_reg"/>
    <property type="match status" value="1"/>
</dbReference>
<evidence type="ECO:0000256" key="4">
    <source>
        <dbReference type="ARBA" id="ARBA00022553"/>
    </source>
</evidence>
<dbReference type="SMART" id="SM00260">
    <property type="entry name" value="CheW"/>
    <property type="match status" value="1"/>
</dbReference>
<feature type="domain" description="Histidine kinase" evidence="12">
    <location>
        <begin position="342"/>
        <end position="483"/>
    </location>
</feature>
<dbReference type="InterPro" id="IPR008207">
    <property type="entry name" value="Sig_transdc_His_kin_Hpt_dom"/>
</dbReference>
<feature type="modified residue" description="Phosphohistidine" evidence="9">
    <location>
        <position position="51"/>
    </location>
</feature>
<dbReference type="PROSITE" id="PS50110">
    <property type="entry name" value="RESPONSE_REGULATORY"/>
    <property type="match status" value="1"/>
</dbReference>
<feature type="domain" description="CheW-like" evidence="14">
    <location>
        <begin position="485"/>
        <end position="619"/>
    </location>
</feature>
<evidence type="ECO:0000256" key="10">
    <source>
        <dbReference type="PROSITE-ProRule" id="PRU00169"/>
    </source>
</evidence>
<dbReference type="InterPro" id="IPR005467">
    <property type="entry name" value="His_kinase_dom"/>
</dbReference>
<keyword evidence="17" id="KW-1185">Reference proteome</keyword>
<dbReference type="PROSITE" id="PS50109">
    <property type="entry name" value="HIS_KIN"/>
    <property type="match status" value="1"/>
</dbReference>
<dbReference type="PROSITE" id="PS50894">
    <property type="entry name" value="HPT"/>
    <property type="match status" value="1"/>
</dbReference>
<evidence type="ECO:0000259" key="14">
    <source>
        <dbReference type="PROSITE" id="PS50851"/>
    </source>
</evidence>
<dbReference type="PROSITE" id="PS50851">
    <property type="entry name" value="CHEW"/>
    <property type="match status" value="1"/>
</dbReference>
<dbReference type="InterPro" id="IPR002545">
    <property type="entry name" value="CheW-lke_dom"/>
</dbReference>
<dbReference type="SUPFAM" id="SSF55874">
    <property type="entry name" value="ATPase domain of HSP90 chaperone/DNA topoisomerase II/histidine kinase"/>
    <property type="match status" value="1"/>
</dbReference>
<dbReference type="PRINTS" id="PR00344">
    <property type="entry name" value="BCTRLSENSOR"/>
</dbReference>
<organism evidence="16 17">
    <name type="scientific">Caballeronia terrestris</name>
    <dbReference type="NCBI Taxonomy" id="1226301"/>
    <lineage>
        <taxon>Bacteria</taxon>
        <taxon>Pseudomonadati</taxon>
        <taxon>Pseudomonadota</taxon>
        <taxon>Betaproteobacteria</taxon>
        <taxon>Burkholderiales</taxon>
        <taxon>Burkholderiaceae</taxon>
        <taxon>Caballeronia</taxon>
    </lineage>
</organism>
<dbReference type="SUPFAM" id="SSF52172">
    <property type="entry name" value="CheY-like"/>
    <property type="match status" value="1"/>
</dbReference>
<dbReference type="Gene3D" id="1.20.120.160">
    <property type="entry name" value="HPT domain"/>
    <property type="match status" value="1"/>
</dbReference>
<dbReference type="RefSeq" id="WP_087658801.1">
    <property type="nucleotide sequence ID" value="NZ_FCOL02000037.1"/>
</dbReference>
<dbReference type="InterPro" id="IPR011006">
    <property type="entry name" value="CheY-like_superfamily"/>
</dbReference>
<dbReference type="OrthoDB" id="9803176at2"/>
<comment type="caution">
    <text evidence="16">The sequence shown here is derived from an EMBL/GenBank/DDBJ whole genome shotgun (WGS) entry which is preliminary data.</text>
</comment>
<accession>A0A158K6Q3</accession>
<keyword evidence="11" id="KW-0175">Coiled coil</keyword>
<evidence type="ECO:0000313" key="17">
    <source>
        <dbReference type="Proteomes" id="UP000054925"/>
    </source>
</evidence>
<evidence type="ECO:0000256" key="7">
    <source>
        <dbReference type="ARBA" id="ARBA00023012"/>
    </source>
</evidence>
<dbReference type="AlphaFoldDB" id="A0A158K6Q3"/>
<feature type="modified residue" description="4-aspartylphosphate" evidence="10">
    <location>
        <position position="691"/>
    </location>
</feature>
<dbReference type="InterPro" id="IPR004358">
    <property type="entry name" value="Sig_transdc_His_kin-like_C"/>
</dbReference>
<dbReference type="Gene3D" id="3.30.565.10">
    <property type="entry name" value="Histidine kinase-like ATPase, C-terminal domain"/>
    <property type="match status" value="1"/>
</dbReference>
<dbReference type="Pfam" id="PF01627">
    <property type="entry name" value="Hpt"/>
    <property type="match status" value="1"/>
</dbReference>
<feature type="coiled-coil region" evidence="11">
    <location>
        <begin position="215"/>
        <end position="266"/>
    </location>
</feature>
<dbReference type="Pfam" id="PF01584">
    <property type="entry name" value="CheW"/>
    <property type="match status" value="1"/>
</dbReference>
<evidence type="ECO:0000256" key="2">
    <source>
        <dbReference type="ARBA" id="ARBA00012438"/>
    </source>
</evidence>
<dbReference type="InterPro" id="IPR036061">
    <property type="entry name" value="CheW-like_dom_sf"/>
</dbReference>
<sequence>MTSGDTIPPSLIELFCEEARTQAQILSDGLLALERAPREPVTLEACMRAAHSLKGAARVVGVPVGVTLAHVMEDCFVAAQEARLTLDAGHIDMLLRGVDLIVQIGTTRGAEEEAQLERNADAFAAELSARLEGTAAPASMQLHEAPFDLSSELTLPVVAAPEPELNDEPAYNAPAAGPRMLRVRADTLDRLLSHSGESLVESRWVKPFAQSMLRVKRIQRDANRALERLHETLADVPEYQQFDPRARAALDEARQLSAEVHRHLNERLAELENFDRRSTHLSQQLYDEALECRMRPFVDATGGFARMVRDVARSLGKEARLVIVGESTQVDRDILDMLDGPLGHLLRNAVDHGIEPPSVRRALGKPAEGTITLEARHSAGSLFISVSDDGAGINIDALRRVVVQKALASEATAARMSDVELSEFLFLPGFSMRDTVTDVSGRGVGLDAVQDAVRQVRGSVRVIHDAAQSHTGTRFLLQLPLTLSVIRSLIVEVAGEPYGLPLAHVTRTMVLPANAIDLLEGHQHFSFDGRRLGLVTAHQVLQAGTFDATGDQFNIVVIGQGAVSYGIVVDRFLGERMLVVQPLDKRLGKVRNIAAGALMENGDPLLIADLDDWLRSVEKLVAGGEIGRVGAGTARTETAAKRVLVVDDSLTVRELEKKLLVSRGYDVTIAVDGMDGWNAVRGERFDLVITDIDMPRLDGIELVSLIRRDAQLSNLPVMIVSYKDRAEDRQRGLDAGADYYLAKGSFHDQTLLDAVRDLIGEAKS</sequence>
<dbReference type="SUPFAM" id="SSF47226">
    <property type="entry name" value="Histidine-containing phosphotransfer domain, HPT domain"/>
    <property type="match status" value="1"/>
</dbReference>
<dbReference type="InterPro" id="IPR003594">
    <property type="entry name" value="HATPase_dom"/>
</dbReference>
<evidence type="ECO:0000256" key="9">
    <source>
        <dbReference type="PROSITE-ProRule" id="PRU00110"/>
    </source>
</evidence>
<evidence type="ECO:0000256" key="3">
    <source>
        <dbReference type="ARBA" id="ARBA00021495"/>
    </source>
</evidence>
<reference evidence="16" key="1">
    <citation type="submission" date="2016-01" db="EMBL/GenBank/DDBJ databases">
        <authorList>
            <person name="Peeters C."/>
        </authorList>
    </citation>
    <scope>NUCLEOTIDE SEQUENCE [LARGE SCALE GENOMIC DNA]</scope>
    <source>
        <strain evidence="16">LMG 22937</strain>
    </source>
</reference>
<feature type="domain" description="HPt" evidence="15">
    <location>
        <begin position="4"/>
        <end position="108"/>
    </location>
</feature>
<dbReference type="EC" id="2.7.13.3" evidence="2"/>
<evidence type="ECO:0000259" key="12">
    <source>
        <dbReference type="PROSITE" id="PS50109"/>
    </source>
</evidence>
<evidence type="ECO:0000256" key="6">
    <source>
        <dbReference type="ARBA" id="ARBA00022777"/>
    </source>
</evidence>
<dbReference type="PANTHER" id="PTHR43395">
    <property type="entry name" value="SENSOR HISTIDINE KINASE CHEA"/>
    <property type="match status" value="1"/>
</dbReference>
<dbReference type="SMART" id="SM00073">
    <property type="entry name" value="HPT"/>
    <property type="match status" value="1"/>
</dbReference>
<evidence type="ECO:0000256" key="8">
    <source>
        <dbReference type="ARBA" id="ARBA00035100"/>
    </source>
</evidence>
<dbReference type="InterPro" id="IPR036890">
    <property type="entry name" value="HATPase_C_sf"/>
</dbReference>
<evidence type="ECO:0000256" key="5">
    <source>
        <dbReference type="ARBA" id="ARBA00022679"/>
    </source>
</evidence>
<evidence type="ECO:0000313" key="16">
    <source>
        <dbReference type="EMBL" id="SAL76459.1"/>
    </source>
</evidence>
<keyword evidence="5" id="KW-0808">Transferase</keyword>
<evidence type="ECO:0000256" key="11">
    <source>
        <dbReference type="SAM" id="Coils"/>
    </source>
</evidence>
<comment type="function">
    <text evidence="8">Involved in the transmission of sensory signals from the chemoreceptors to the flagellar motors. CheA is autophosphorylated; it can transfer its phosphate group to either CheB or CheY.</text>
</comment>
<dbReference type="GO" id="GO:0000155">
    <property type="term" value="F:phosphorelay sensor kinase activity"/>
    <property type="evidence" value="ECO:0007669"/>
    <property type="project" value="UniProtKB-ARBA"/>
</dbReference>
<dbReference type="InterPro" id="IPR001789">
    <property type="entry name" value="Sig_transdc_resp-reg_receiver"/>
</dbReference>
<gene>
    <name evidence="16" type="ORF">AWB67_04933</name>
</gene>
<feature type="domain" description="Response regulatory" evidence="13">
    <location>
        <begin position="642"/>
        <end position="758"/>
    </location>
</feature>
<keyword evidence="6 16" id="KW-0418">Kinase</keyword>
<comment type="catalytic activity">
    <reaction evidence="1">
        <text>ATP + protein L-histidine = ADP + protein N-phospho-L-histidine.</text>
        <dbReference type="EC" id="2.7.13.3"/>
    </reaction>
</comment>
<dbReference type="PANTHER" id="PTHR43395:SF1">
    <property type="entry name" value="CHEMOTAXIS PROTEIN CHEA"/>
    <property type="match status" value="1"/>
</dbReference>
<dbReference type="FunFam" id="3.30.565.10:FF:000016">
    <property type="entry name" value="Chemotaxis protein CheA, putative"/>
    <property type="match status" value="1"/>
</dbReference>
<dbReference type="SMART" id="SM00387">
    <property type="entry name" value="HATPase_c"/>
    <property type="match status" value="1"/>
</dbReference>
<proteinExistence type="predicted"/>
<dbReference type="InterPro" id="IPR036641">
    <property type="entry name" value="HPT_dom_sf"/>
</dbReference>
<keyword evidence="7" id="KW-0902">Two-component regulatory system</keyword>
<dbReference type="SMART" id="SM00448">
    <property type="entry name" value="REC"/>
    <property type="match status" value="1"/>
</dbReference>
<name>A0A158K6Q3_9BURK</name>
<dbReference type="EMBL" id="FCOL02000037">
    <property type="protein sequence ID" value="SAL76459.1"/>
    <property type="molecule type" value="Genomic_DNA"/>
</dbReference>
<evidence type="ECO:0000259" key="13">
    <source>
        <dbReference type="PROSITE" id="PS50110"/>
    </source>
</evidence>
<dbReference type="Pfam" id="PF02518">
    <property type="entry name" value="HATPase_c"/>
    <property type="match status" value="1"/>
</dbReference>
<dbReference type="InterPro" id="IPR051315">
    <property type="entry name" value="Bact_Chemotaxis_CheA"/>
</dbReference>
<keyword evidence="4 10" id="KW-0597">Phosphoprotein</keyword>
<evidence type="ECO:0000259" key="15">
    <source>
        <dbReference type="PROSITE" id="PS50894"/>
    </source>
</evidence>